<evidence type="ECO:0000256" key="1">
    <source>
        <dbReference type="ARBA" id="ARBA00000085"/>
    </source>
</evidence>
<dbReference type="PANTHER" id="PTHR24421">
    <property type="entry name" value="NITRATE/NITRITE SENSOR PROTEIN NARX-RELATED"/>
    <property type="match status" value="1"/>
</dbReference>
<dbReference type="PROSITE" id="PS50109">
    <property type="entry name" value="HIS_KIN"/>
    <property type="match status" value="1"/>
</dbReference>
<dbReference type="Pfam" id="PF08447">
    <property type="entry name" value="PAS_3"/>
    <property type="match status" value="1"/>
</dbReference>
<dbReference type="EC" id="2.7.13.3" evidence="2"/>
<keyword evidence="6" id="KW-0175">Coiled coil</keyword>
<dbReference type="Gene3D" id="3.30.565.10">
    <property type="entry name" value="Histidine kinase-like ATPase, C-terminal domain"/>
    <property type="match status" value="1"/>
</dbReference>
<dbReference type="PANTHER" id="PTHR24421:SF10">
    <property type="entry name" value="NITRATE_NITRITE SENSOR PROTEIN NARQ"/>
    <property type="match status" value="1"/>
</dbReference>
<dbReference type="PRINTS" id="PR00344">
    <property type="entry name" value="BCTRLSENSOR"/>
</dbReference>
<dbReference type="Pfam" id="PF13596">
    <property type="entry name" value="PAS_10"/>
    <property type="match status" value="1"/>
</dbReference>
<dbReference type="Gene3D" id="3.30.450.20">
    <property type="entry name" value="PAS domain"/>
    <property type="match status" value="3"/>
</dbReference>
<dbReference type="Pfam" id="PF13426">
    <property type="entry name" value="PAS_9"/>
    <property type="match status" value="1"/>
</dbReference>
<evidence type="ECO:0000259" key="7">
    <source>
        <dbReference type="PROSITE" id="PS50109"/>
    </source>
</evidence>
<dbReference type="Pfam" id="PF02518">
    <property type="entry name" value="HATPase_c"/>
    <property type="match status" value="1"/>
</dbReference>
<dbReference type="SMART" id="SM00086">
    <property type="entry name" value="PAC"/>
    <property type="match status" value="2"/>
</dbReference>
<dbReference type="InterPro" id="IPR003594">
    <property type="entry name" value="HATPase_dom"/>
</dbReference>
<dbReference type="InterPro" id="IPR000014">
    <property type="entry name" value="PAS"/>
</dbReference>
<dbReference type="CDD" id="cd16917">
    <property type="entry name" value="HATPase_UhpB-NarQ-NarX-like"/>
    <property type="match status" value="1"/>
</dbReference>
<reference evidence="11" key="1">
    <citation type="journal article" date="2019" name="Int. J. Syst. Evol. Microbiol.">
        <title>The Global Catalogue of Microorganisms (GCM) 10K type strain sequencing project: providing services to taxonomists for standard genome sequencing and annotation.</title>
        <authorList>
            <consortium name="The Broad Institute Genomics Platform"/>
            <consortium name="The Broad Institute Genome Sequencing Center for Infectious Disease"/>
            <person name="Wu L."/>
            <person name="Ma J."/>
        </authorList>
    </citation>
    <scope>NUCLEOTIDE SEQUENCE [LARGE SCALE GENOMIC DNA]</scope>
    <source>
        <strain evidence="11">JCM 16545</strain>
    </source>
</reference>
<name>A0ABW4WV50_9BACT</name>
<feature type="coiled-coil region" evidence="6">
    <location>
        <begin position="1"/>
        <end position="28"/>
    </location>
</feature>
<dbReference type="SUPFAM" id="SSF55874">
    <property type="entry name" value="ATPase domain of HSP90 chaperone/DNA topoisomerase II/histidine kinase"/>
    <property type="match status" value="1"/>
</dbReference>
<keyword evidence="3" id="KW-0808">Transferase</keyword>
<dbReference type="SMART" id="SM00387">
    <property type="entry name" value="HATPase_c"/>
    <property type="match status" value="1"/>
</dbReference>
<dbReference type="SUPFAM" id="SSF55785">
    <property type="entry name" value="PYP-like sensor domain (PAS domain)"/>
    <property type="match status" value="3"/>
</dbReference>
<proteinExistence type="predicted"/>
<dbReference type="InterPro" id="IPR036890">
    <property type="entry name" value="HATPase_C_sf"/>
</dbReference>
<comment type="catalytic activity">
    <reaction evidence="1">
        <text>ATP + protein L-histidine = ADP + protein N-phospho-L-histidine.</text>
        <dbReference type="EC" id="2.7.13.3"/>
    </reaction>
</comment>
<keyword evidence="11" id="KW-1185">Reference proteome</keyword>
<dbReference type="PROSITE" id="PS50113">
    <property type="entry name" value="PAC"/>
    <property type="match status" value="1"/>
</dbReference>
<dbReference type="SMART" id="SM00091">
    <property type="entry name" value="PAS"/>
    <property type="match status" value="3"/>
</dbReference>
<dbReference type="InterPro" id="IPR001610">
    <property type="entry name" value="PAC"/>
</dbReference>
<evidence type="ECO:0000256" key="6">
    <source>
        <dbReference type="SAM" id="Coils"/>
    </source>
</evidence>
<evidence type="ECO:0000256" key="4">
    <source>
        <dbReference type="ARBA" id="ARBA00022777"/>
    </source>
</evidence>
<keyword evidence="5" id="KW-0902">Two-component regulatory system</keyword>
<dbReference type="InterPro" id="IPR000700">
    <property type="entry name" value="PAS-assoc_C"/>
</dbReference>
<gene>
    <name evidence="10" type="ORF">ACFSKU_04150</name>
</gene>
<dbReference type="InterPro" id="IPR004358">
    <property type="entry name" value="Sig_transdc_His_kin-like_C"/>
</dbReference>
<dbReference type="InterPro" id="IPR050482">
    <property type="entry name" value="Sensor_HK_TwoCompSys"/>
</dbReference>
<dbReference type="Gene3D" id="1.20.5.1930">
    <property type="match status" value="1"/>
</dbReference>
<dbReference type="CDD" id="cd00130">
    <property type="entry name" value="PAS"/>
    <property type="match status" value="1"/>
</dbReference>
<protein>
    <recommendedName>
        <fullName evidence="2">histidine kinase</fullName>
        <ecNumber evidence="2">2.7.13.3</ecNumber>
    </recommendedName>
</protein>
<feature type="domain" description="PAC" evidence="9">
    <location>
        <begin position="361"/>
        <end position="414"/>
    </location>
</feature>
<accession>A0ABW4WV50</accession>
<evidence type="ECO:0000313" key="11">
    <source>
        <dbReference type="Proteomes" id="UP001597369"/>
    </source>
</evidence>
<dbReference type="Proteomes" id="UP001597369">
    <property type="component" value="Unassembled WGS sequence"/>
</dbReference>
<evidence type="ECO:0000259" key="9">
    <source>
        <dbReference type="PROSITE" id="PS50113"/>
    </source>
</evidence>
<feature type="domain" description="Histidine kinase" evidence="7">
    <location>
        <begin position="437"/>
        <end position="626"/>
    </location>
</feature>
<dbReference type="InterPro" id="IPR035965">
    <property type="entry name" value="PAS-like_dom_sf"/>
</dbReference>
<evidence type="ECO:0000313" key="10">
    <source>
        <dbReference type="EMBL" id="MFD2066061.1"/>
    </source>
</evidence>
<sequence>MQHTKEELQAVVEELETSNEELHTINAEHQYKIKALMELDDDLNNYFRSTDIGQIFVDRKLIIRKFTPAATRLINLIDSDIGRSIYKISNNLRYDEIIEDIRHVISSTNTIEKEVQDKKGIWYQMRILPYITQDRKIDGAIVIFIQINELKNLHLLHASILDSSPNAIMALKAIRNKHHAIVDFSMNIVNHKAQKLLGSSEAGLLGKSLWKEHPTMLNQGVFERLVDVVESKELLEMDQLQIYNNQQYWLHLVAVKLDDGLVLTLHDTTERKLYEQALKQQQEEIRNNAERFHTLLKAVPHITWTNKPDGSNDTFSETWYEYTGLTPEESTGWGWTKAFHPDDVEALMPDFKESLRTGKVHNVQARILYKRGNQYRWHLIKNVPIRNEQGEITLWIGTATDIQDQKNAEEANIQLRLSQQREILKAILQAQEAERSRISEALHNGLGQILYAAKLNLSALKIESPEQEKNKDLIDDLLKLSITVTRQISSELTPTVLKDFGLKTALEEVLSHFHNPELKISSVINGLEKRLDYTIELSLYRIIQELLNNIIKHSQATEASIEVSCVDDTVTLRVADNGIGISKEDFNKVKGIGLSSIQNRIELLSGTMEVSTSDGKGTVFQIRCKV</sequence>
<dbReference type="InterPro" id="IPR005467">
    <property type="entry name" value="His_kinase_dom"/>
</dbReference>
<organism evidence="10 11">
    <name type="scientific">Pontibacter silvestris</name>
    <dbReference type="NCBI Taxonomy" id="2305183"/>
    <lineage>
        <taxon>Bacteria</taxon>
        <taxon>Pseudomonadati</taxon>
        <taxon>Bacteroidota</taxon>
        <taxon>Cytophagia</taxon>
        <taxon>Cytophagales</taxon>
        <taxon>Hymenobacteraceae</taxon>
        <taxon>Pontibacter</taxon>
    </lineage>
</organism>
<feature type="domain" description="PAS" evidence="8">
    <location>
        <begin position="288"/>
        <end position="358"/>
    </location>
</feature>
<evidence type="ECO:0000259" key="8">
    <source>
        <dbReference type="PROSITE" id="PS50112"/>
    </source>
</evidence>
<evidence type="ECO:0000256" key="3">
    <source>
        <dbReference type="ARBA" id="ARBA00022679"/>
    </source>
</evidence>
<dbReference type="InterPro" id="IPR013655">
    <property type="entry name" value="PAS_fold_3"/>
</dbReference>
<keyword evidence="4" id="KW-0418">Kinase</keyword>
<evidence type="ECO:0000256" key="2">
    <source>
        <dbReference type="ARBA" id="ARBA00012438"/>
    </source>
</evidence>
<evidence type="ECO:0000256" key="5">
    <source>
        <dbReference type="ARBA" id="ARBA00023012"/>
    </source>
</evidence>
<dbReference type="EMBL" id="JBHUHV010000016">
    <property type="protein sequence ID" value="MFD2066061.1"/>
    <property type="molecule type" value="Genomic_DNA"/>
</dbReference>
<dbReference type="RefSeq" id="WP_229962789.1">
    <property type="nucleotide sequence ID" value="NZ_JAJJWI010000033.1"/>
</dbReference>
<comment type="caution">
    <text evidence="10">The sequence shown here is derived from an EMBL/GenBank/DDBJ whole genome shotgun (WGS) entry which is preliminary data.</text>
</comment>
<dbReference type="NCBIfam" id="TIGR00229">
    <property type="entry name" value="sensory_box"/>
    <property type="match status" value="1"/>
</dbReference>
<dbReference type="PROSITE" id="PS50112">
    <property type="entry name" value="PAS"/>
    <property type="match status" value="1"/>
</dbReference>